<dbReference type="Proteomes" id="UP000534306">
    <property type="component" value="Unassembled WGS sequence"/>
</dbReference>
<name>A0A7Y4L5G0_9ACTN</name>
<evidence type="ECO:0000313" key="4">
    <source>
        <dbReference type="Proteomes" id="UP000534306"/>
    </source>
</evidence>
<comment type="caution">
    <text evidence="3">The sequence shown here is derived from an EMBL/GenBank/DDBJ whole genome shotgun (WGS) entry which is preliminary data.</text>
</comment>
<proteinExistence type="predicted"/>
<dbReference type="Proteomes" id="UP000553957">
    <property type="component" value="Unassembled WGS sequence"/>
</dbReference>
<keyword evidence="1" id="KW-0472">Membrane</keyword>
<reference evidence="2 5" key="2">
    <citation type="submission" date="2020-08" db="EMBL/GenBank/DDBJ databases">
        <title>Sequencing the genomes of 1000 actinobacteria strains.</title>
        <authorList>
            <person name="Klenk H.-P."/>
        </authorList>
    </citation>
    <scope>NUCLEOTIDE SEQUENCE [LARGE SCALE GENOMIC DNA]</scope>
    <source>
        <strain evidence="2 5">DSM 15626</strain>
    </source>
</reference>
<keyword evidence="4" id="KW-1185">Reference proteome</keyword>
<accession>A0A7Y4L5G0</accession>
<keyword evidence="1" id="KW-1133">Transmembrane helix</keyword>
<evidence type="ECO:0000256" key="1">
    <source>
        <dbReference type="SAM" id="Phobius"/>
    </source>
</evidence>
<dbReference type="EMBL" id="JACHKF010000001">
    <property type="protein sequence ID" value="MBB6566988.1"/>
    <property type="molecule type" value="Genomic_DNA"/>
</dbReference>
<protein>
    <recommendedName>
        <fullName evidence="6">PASTA domain-containing protein</fullName>
    </recommendedName>
</protein>
<keyword evidence="1" id="KW-0812">Transmembrane</keyword>
<dbReference type="RefSeq" id="WP_171677955.1">
    <property type="nucleotide sequence ID" value="NZ_BAAAGT010000008.1"/>
</dbReference>
<sequence>MTEPNLSDVLDRAVADKVVGPPRIDAIRSGAARIRRRRRAGVAGAVAAIVAVAGGTAFLAQGPAATQPPVAADPPAGPTRLVGIGQVAVAVPVTWGRNAVRCGGTPTKDTVVIDLRHLTFCMAPRPKDTESIELAGGNPKRFAFRSEEVVEIGGVRAERQRTTCAPGALNRVETCSGAVYFPTLGVIIHAQSSTDAATVDRMLGWVTVAPDRVGVPEPWYHEKQSASPSGTKYLEQLKALGLRPVVETKKASGQFAGDLLDVRPAPGTVLTPGAAVTVVVVG</sequence>
<reference evidence="3 4" key="1">
    <citation type="submission" date="2020-05" db="EMBL/GenBank/DDBJ databases">
        <title>Genome sequence of Kribbella sandramycini ATCC 39419.</title>
        <authorList>
            <person name="Maclea K.S."/>
            <person name="Fair J.L."/>
        </authorList>
    </citation>
    <scope>NUCLEOTIDE SEQUENCE [LARGE SCALE GENOMIC DNA]</scope>
    <source>
        <strain evidence="3 4">ATCC 39419</strain>
    </source>
</reference>
<dbReference type="EMBL" id="JABJRC010000009">
    <property type="protein sequence ID" value="NOL44710.1"/>
    <property type="molecule type" value="Genomic_DNA"/>
</dbReference>
<evidence type="ECO:0008006" key="6">
    <source>
        <dbReference type="Google" id="ProtNLM"/>
    </source>
</evidence>
<dbReference type="AlphaFoldDB" id="A0A7Y4L5G0"/>
<organism evidence="3 4">
    <name type="scientific">Kribbella sandramycini</name>
    <dbReference type="NCBI Taxonomy" id="60450"/>
    <lineage>
        <taxon>Bacteria</taxon>
        <taxon>Bacillati</taxon>
        <taxon>Actinomycetota</taxon>
        <taxon>Actinomycetes</taxon>
        <taxon>Propionibacteriales</taxon>
        <taxon>Kribbellaceae</taxon>
        <taxon>Kribbella</taxon>
    </lineage>
</organism>
<evidence type="ECO:0000313" key="2">
    <source>
        <dbReference type="EMBL" id="MBB6566988.1"/>
    </source>
</evidence>
<evidence type="ECO:0000313" key="3">
    <source>
        <dbReference type="EMBL" id="NOL44710.1"/>
    </source>
</evidence>
<evidence type="ECO:0000313" key="5">
    <source>
        <dbReference type="Proteomes" id="UP000553957"/>
    </source>
</evidence>
<gene>
    <name evidence="2" type="ORF">HNR71_002625</name>
    <name evidence="3" type="ORF">HPO96_31120</name>
</gene>
<feature type="transmembrane region" description="Helical" evidence="1">
    <location>
        <begin position="40"/>
        <end position="60"/>
    </location>
</feature>